<feature type="compositionally biased region" description="Basic and acidic residues" evidence="3">
    <location>
        <begin position="1"/>
        <end position="11"/>
    </location>
</feature>
<evidence type="ECO:0000256" key="2">
    <source>
        <dbReference type="ARBA" id="ARBA00022679"/>
    </source>
</evidence>
<proteinExistence type="inferred from homology"/>
<dbReference type="InterPro" id="IPR032008">
    <property type="entry name" value="APD1-4_N"/>
</dbReference>
<dbReference type="GO" id="GO:0016740">
    <property type="term" value="F:transferase activity"/>
    <property type="evidence" value="ECO:0007669"/>
    <property type="project" value="UniProtKB-KW"/>
</dbReference>
<feature type="region of interest" description="Disordered" evidence="3">
    <location>
        <begin position="1"/>
        <end position="65"/>
    </location>
</feature>
<organism evidence="6 7">
    <name type="scientific">Corchorus olitorius</name>
    <dbReference type="NCBI Taxonomy" id="93759"/>
    <lineage>
        <taxon>Eukaryota</taxon>
        <taxon>Viridiplantae</taxon>
        <taxon>Streptophyta</taxon>
        <taxon>Embryophyta</taxon>
        <taxon>Tracheophyta</taxon>
        <taxon>Spermatophyta</taxon>
        <taxon>Magnoliopsida</taxon>
        <taxon>eudicotyledons</taxon>
        <taxon>Gunneridae</taxon>
        <taxon>Pentapetalae</taxon>
        <taxon>rosids</taxon>
        <taxon>malvids</taxon>
        <taxon>Malvales</taxon>
        <taxon>Malvaceae</taxon>
        <taxon>Grewioideae</taxon>
        <taxon>Apeibeae</taxon>
        <taxon>Corchorus</taxon>
    </lineage>
</organism>
<evidence type="ECO:0000259" key="5">
    <source>
        <dbReference type="SMART" id="SM00672"/>
    </source>
</evidence>
<keyword evidence="7" id="KW-1185">Reference proteome</keyword>
<keyword evidence="4" id="KW-0812">Transmembrane</keyword>
<dbReference type="AlphaFoldDB" id="A0A1R3J6L7"/>
<dbReference type="Proteomes" id="UP000187203">
    <property type="component" value="Unassembled WGS sequence"/>
</dbReference>
<dbReference type="PANTHER" id="PTHR12203">
    <property type="entry name" value="KDEL LYS-ASP-GLU-LEU CONTAINING - RELATED"/>
    <property type="match status" value="1"/>
</dbReference>
<evidence type="ECO:0000313" key="6">
    <source>
        <dbReference type="EMBL" id="OMO90440.1"/>
    </source>
</evidence>
<dbReference type="InterPro" id="IPR051091">
    <property type="entry name" value="O-Glucosyltr/Glycosyltrsf_90"/>
</dbReference>
<feature type="transmembrane region" description="Helical" evidence="4">
    <location>
        <begin position="327"/>
        <end position="345"/>
    </location>
</feature>
<dbReference type="InterPro" id="IPR032010">
    <property type="entry name" value="APD1-4_M"/>
</dbReference>
<comment type="similarity">
    <text evidence="1">Belongs to the glycosyltransferase 90 family.</text>
</comment>
<feature type="compositionally biased region" description="Low complexity" evidence="3">
    <location>
        <begin position="15"/>
        <end position="35"/>
    </location>
</feature>
<comment type="caution">
    <text evidence="6">The sequence shown here is derived from an EMBL/GenBank/DDBJ whole genome shotgun (WGS) entry which is preliminary data.</text>
</comment>
<dbReference type="SMART" id="SM00672">
    <property type="entry name" value="CAP10"/>
    <property type="match status" value="1"/>
</dbReference>
<evidence type="ECO:0000256" key="4">
    <source>
        <dbReference type="SAM" id="Phobius"/>
    </source>
</evidence>
<dbReference type="OrthoDB" id="202415at2759"/>
<gene>
    <name evidence="6" type="ORF">COLO4_19162</name>
</gene>
<evidence type="ECO:0000256" key="1">
    <source>
        <dbReference type="ARBA" id="ARBA00010118"/>
    </source>
</evidence>
<dbReference type="InterPro" id="IPR006598">
    <property type="entry name" value="CAP10"/>
</dbReference>
<dbReference type="Pfam" id="PF05686">
    <property type="entry name" value="Glyco_transf_90"/>
    <property type="match status" value="1"/>
</dbReference>
<evidence type="ECO:0000313" key="7">
    <source>
        <dbReference type="Proteomes" id="UP000187203"/>
    </source>
</evidence>
<dbReference type="PANTHER" id="PTHR12203:SF35">
    <property type="entry name" value="PROTEIN O-GLUCOSYLTRANSFERASE 1"/>
    <property type="match status" value="1"/>
</dbReference>
<protein>
    <submittedName>
        <fullName evidence="6">Lipopolysaccharide-modifying protein</fullName>
    </submittedName>
</protein>
<keyword evidence="4" id="KW-1133">Transmembrane helix</keyword>
<sequence length="896" mass="103048">MEHSTPEHSQHATEPSSSPSIVPSLPSSSSSSSSSRVLDEEENNGQRNDENLHQEQQQQQSSAVSFHRNISISDVTRTEMREDVWSCFVVLITFWFFASMTTILGYYGSVTLQMGPNCSRLIQTNTLFVQSIKVEELDEQKPGLMLYGLYRKPPLDVKISWTETHDAFVPPNFHKKWLFFLNKGSKVNISYSIRSATSSPLSLVIARGAESLVEWLEDPSYPNLTLSWSIIYESGKIQQEIPKSSTYYIAVGNLNSEDVEIQLNFSVNALIYDTTQAYDRCSLVDQVCTLKLYPLRENAVVLSSPGHTNEETPNSNWYVKVSYGPRWITYLVGSGVMTIFILLAFRFCKMFQSRVETGFHAGEMASERAPLIPEKDDDISSWGSSYDSASHDEEANLEEWLVKPSLEGNSSNEGESNNPRRLCVVDHFASQIKTVAGHNLEPTPWHPFPPKDDSEETGQSRAYKIIQCSYLSCPYTSNDDTQPSEDQLEEHRRLLSSQAPENCPRFFKYIYRDLEPWAKSRISIDHIQQTKEKAAFRVVIVNGRLYVDLYYACVQSRLMFTVWGLLQLLKRYPGMIPDVDLMFDCMDKPAINKTEHGSFPLPLFRYCTTEAHFDIPFPDWSFWGWPETNIDPWDEQFRDIKKGSQAQNWANKWPRAFWKGNPDVGAPIRQELMQCNDTNLWHAEIIRQNWLEEAKDGFEQSKLSNQCKHRYKIYAEGYAWSVSLKYILSCGSLALIISPEYEDFFSRGLIPKYNYWPVSTIDLCRSIKFAVDWGNTHSAEAEAIGKRGQQLMESLNMDRVYDYMFHLITEYSKLQDFKPVPPSSAQEVCEESILCLAEPKQMEFLKRATAVRSSTPPCSLTRRPNSNVFDAWNERKQKTIEFVKNMEMQSEDRQMR</sequence>
<keyword evidence="2" id="KW-0808">Transferase</keyword>
<dbReference type="Pfam" id="PF16041">
    <property type="entry name" value="APD1-4_M"/>
    <property type="match status" value="1"/>
</dbReference>
<reference evidence="7" key="1">
    <citation type="submission" date="2013-09" db="EMBL/GenBank/DDBJ databases">
        <title>Corchorus olitorius genome sequencing.</title>
        <authorList>
            <person name="Alam M."/>
            <person name="Haque M.S."/>
            <person name="Islam M.S."/>
            <person name="Emdad E.M."/>
            <person name="Islam M.M."/>
            <person name="Ahmed B."/>
            <person name="Halim A."/>
            <person name="Hossen Q.M.M."/>
            <person name="Hossain M.Z."/>
            <person name="Ahmed R."/>
            <person name="Khan M.M."/>
            <person name="Islam R."/>
            <person name="Rashid M.M."/>
            <person name="Khan S.A."/>
            <person name="Rahman M.S."/>
            <person name="Alam M."/>
            <person name="Yahiya A.S."/>
            <person name="Khan M.S."/>
            <person name="Azam M.S."/>
            <person name="Haque T."/>
            <person name="Lashkar M.Z.H."/>
            <person name="Akhand A.I."/>
            <person name="Morshed G."/>
            <person name="Roy S."/>
            <person name="Uddin K.S."/>
            <person name="Rabeya T."/>
            <person name="Hossain A.S."/>
            <person name="Chowdhury A."/>
            <person name="Snigdha A.R."/>
            <person name="Mortoza M.S."/>
            <person name="Matin S.A."/>
            <person name="Hoque S.M.E."/>
            <person name="Islam M.K."/>
            <person name="Roy D.K."/>
            <person name="Haider R."/>
            <person name="Moosa M.M."/>
            <person name="Elias S.M."/>
            <person name="Hasan A.M."/>
            <person name="Jahan S."/>
            <person name="Shafiuddin M."/>
            <person name="Mahmood N."/>
            <person name="Shommy N.S."/>
        </authorList>
    </citation>
    <scope>NUCLEOTIDE SEQUENCE [LARGE SCALE GENOMIC DNA]</scope>
    <source>
        <strain evidence="7">cv. O-4</strain>
    </source>
</reference>
<dbReference type="EMBL" id="AWUE01016552">
    <property type="protein sequence ID" value="OMO90440.1"/>
    <property type="molecule type" value="Genomic_DNA"/>
</dbReference>
<dbReference type="Pfam" id="PF16040">
    <property type="entry name" value="APD1-4_N"/>
    <property type="match status" value="1"/>
</dbReference>
<keyword evidence="4" id="KW-0472">Membrane</keyword>
<accession>A0A1R3J6L7</accession>
<name>A0A1R3J6L7_9ROSI</name>
<feature type="transmembrane region" description="Helical" evidence="4">
    <location>
        <begin position="84"/>
        <end position="108"/>
    </location>
</feature>
<feature type="domain" description="Glycosyl transferase CAP10" evidence="5">
    <location>
        <begin position="575"/>
        <end position="818"/>
    </location>
</feature>
<evidence type="ECO:0000256" key="3">
    <source>
        <dbReference type="SAM" id="MobiDB-lite"/>
    </source>
</evidence>